<dbReference type="AlphaFoldDB" id="A0A2M7TFS2"/>
<evidence type="ECO:0000313" key="3">
    <source>
        <dbReference type="EMBL" id="PIZ44780.1"/>
    </source>
</evidence>
<keyword evidence="1" id="KW-1133">Transmembrane helix</keyword>
<gene>
    <name evidence="3" type="ORF">COY32_06050</name>
</gene>
<reference evidence="4" key="1">
    <citation type="submission" date="2017-09" db="EMBL/GenBank/DDBJ databases">
        <title>Depth-based differentiation of microbial function through sediment-hosted aquifers and enrichment of novel symbionts in the deep terrestrial subsurface.</title>
        <authorList>
            <person name="Probst A.J."/>
            <person name="Ladd B."/>
            <person name="Jarett J.K."/>
            <person name="Geller-Mcgrath D.E."/>
            <person name="Sieber C.M.K."/>
            <person name="Emerson J.B."/>
            <person name="Anantharaman K."/>
            <person name="Thomas B.C."/>
            <person name="Malmstrom R."/>
            <person name="Stieglmeier M."/>
            <person name="Klingl A."/>
            <person name="Woyke T."/>
            <person name="Ryan C.M."/>
            <person name="Banfield J.F."/>
        </authorList>
    </citation>
    <scope>NUCLEOTIDE SEQUENCE [LARGE SCALE GENOMIC DNA]</scope>
</reference>
<comment type="caution">
    <text evidence="3">The sequence shown here is derived from an EMBL/GenBank/DDBJ whole genome shotgun (WGS) entry which is preliminary data.</text>
</comment>
<dbReference type="NCBIfam" id="TIGR01451">
    <property type="entry name" value="B_ant_repeat"/>
    <property type="match status" value="1"/>
</dbReference>
<protein>
    <recommendedName>
        <fullName evidence="5">DUF11 domain-containing protein</fullName>
    </recommendedName>
</protein>
<evidence type="ECO:0000313" key="4">
    <source>
        <dbReference type="Proteomes" id="UP000228920"/>
    </source>
</evidence>
<feature type="chain" id="PRO_5014682728" description="DUF11 domain-containing protein" evidence="2">
    <location>
        <begin position="37"/>
        <end position="223"/>
    </location>
</feature>
<evidence type="ECO:0000256" key="2">
    <source>
        <dbReference type="SAM" id="SignalP"/>
    </source>
</evidence>
<dbReference type="Proteomes" id="UP000228920">
    <property type="component" value="Unassembled WGS sequence"/>
</dbReference>
<sequence length="223" mass="23954">MLNQMTNTTIQKYINIFAAALVSVVGFSFVTTTAFADDPICYGQYGVQIECPVVTKSISVEKLVRKSNTADAFVEIVNVNDGAEVEFKISVTNTGEATLNEVKLIDILPSNLVTTGASEFILNDFKPGQVREFTLLATTNTNGMAEGESKCVVNVANIVYQSEKKASDTAQVCVKKGSVLATKLPATASSTNTTVALFIIAILSGAVIFNSTHIVEKSRRNQR</sequence>
<evidence type="ECO:0008006" key="5">
    <source>
        <dbReference type="Google" id="ProtNLM"/>
    </source>
</evidence>
<evidence type="ECO:0000256" key="1">
    <source>
        <dbReference type="SAM" id="Phobius"/>
    </source>
</evidence>
<name>A0A2M7TFS2_UNCKA</name>
<organism evidence="3 4">
    <name type="scientific">candidate division WWE3 bacterium CG_4_10_14_0_2_um_filter_41_14</name>
    <dbReference type="NCBI Taxonomy" id="1975072"/>
    <lineage>
        <taxon>Bacteria</taxon>
        <taxon>Katanobacteria</taxon>
    </lineage>
</organism>
<feature type="transmembrane region" description="Helical" evidence="1">
    <location>
        <begin position="195"/>
        <end position="215"/>
    </location>
</feature>
<keyword evidence="2" id="KW-0732">Signal</keyword>
<feature type="signal peptide" evidence="2">
    <location>
        <begin position="1"/>
        <end position="36"/>
    </location>
</feature>
<keyword evidence="1" id="KW-0472">Membrane</keyword>
<keyword evidence="1" id="KW-0812">Transmembrane</keyword>
<proteinExistence type="predicted"/>
<dbReference type="InterPro" id="IPR047589">
    <property type="entry name" value="DUF11_rpt"/>
</dbReference>
<accession>A0A2M7TFS2</accession>
<dbReference type="EMBL" id="PFNL01000164">
    <property type="protein sequence ID" value="PIZ44780.1"/>
    <property type="molecule type" value="Genomic_DNA"/>
</dbReference>